<evidence type="ECO:0000313" key="3">
    <source>
        <dbReference type="Proteomes" id="UP000291269"/>
    </source>
</evidence>
<feature type="chain" id="PRO_5038947502" description="Extracellular solute-binding protein" evidence="1">
    <location>
        <begin position="21"/>
        <end position="550"/>
    </location>
</feature>
<keyword evidence="1" id="KW-0732">Signal</keyword>
<name>A0A4Q2KE76_9FIRM</name>
<protein>
    <recommendedName>
        <fullName evidence="4">Extracellular solute-binding protein</fullName>
    </recommendedName>
</protein>
<dbReference type="EMBL" id="SDOZ01000002">
    <property type="protein sequence ID" value="RXZ61511.1"/>
    <property type="molecule type" value="Genomic_DNA"/>
</dbReference>
<dbReference type="OrthoDB" id="2491264at2"/>
<dbReference type="Proteomes" id="UP000291269">
    <property type="component" value="Unassembled WGS sequence"/>
</dbReference>
<dbReference type="SUPFAM" id="SSF53850">
    <property type="entry name" value="Periplasmic binding protein-like II"/>
    <property type="match status" value="1"/>
</dbReference>
<evidence type="ECO:0000256" key="1">
    <source>
        <dbReference type="SAM" id="SignalP"/>
    </source>
</evidence>
<sequence length="550" mass="62767">MQKKLVVAMLCLLFALVPFAGCAGGGGPSQSLDELGYQYKDTSKPIIAEKGAQKYDIISQKNPQADDYNDMKVLNDLEDSTNVDIQWQNLSAGQYAEQKNLIMSDKRNWPDSIYHAYFSDAEMIRYSTRKTFLAVSDYLQYMPNLSAILEKRPDVKKAITMPDGKIWSLPRVEEMGLVMHPNLFFMNKNWLLKLVNDGSINFLKASDVKDGLDLTVDQLGQILEYFKGDMNGNGKSDEIPLNFVYNNYFQGNQADLYAAFGFPANVDFRTVIDGKVTNMAVLDEYYQAVNYYADWVQRKLIPTNVFENSEETFLASGKGVEKLGAFYWWEAETVVEHPENYIYLNPLIGPNGDQMVGLSNSPEISKCLAVVFANCPNPEVLFTYYDRYYDPYVSAQIVYGPVGIVYEEELDENGMLVQKPIPDGMTADEFRLKNAPMGISYLSQETWDNYLNMEPRAKLRVKNLEKYIDPFVPSNVDTFSNPIYTLEEINTLAQYEQNITDYINKKQIDWLRNGGVGKSAWETYKADLKSLHIDEVYAIYQRGYERSVAD</sequence>
<evidence type="ECO:0000313" key="2">
    <source>
        <dbReference type="EMBL" id="RXZ61511.1"/>
    </source>
</evidence>
<dbReference type="AlphaFoldDB" id="A0A4Q2KE76"/>
<keyword evidence="3" id="KW-1185">Reference proteome</keyword>
<dbReference type="RefSeq" id="WP_129224276.1">
    <property type="nucleotide sequence ID" value="NZ_SDOZ01000002.1"/>
</dbReference>
<proteinExistence type="predicted"/>
<dbReference type="Gene3D" id="3.40.190.10">
    <property type="entry name" value="Periplasmic binding protein-like II"/>
    <property type="match status" value="2"/>
</dbReference>
<comment type="caution">
    <text evidence="2">The sequence shown here is derived from an EMBL/GenBank/DDBJ whole genome shotgun (WGS) entry which is preliminary data.</text>
</comment>
<evidence type="ECO:0008006" key="4">
    <source>
        <dbReference type="Google" id="ProtNLM"/>
    </source>
</evidence>
<reference evidence="2 3" key="1">
    <citation type="journal article" date="2019" name="Gut">
        <title>Antibiotics-induced monodominance of a novel gut bacterial order.</title>
        <authorList>
            <person name="Hildebrand F."/>
            <person name="Moitinho-Silva L."/>
            <person name="Blasche S."/>
            <person name="Jahn M.T."/>
            <person name="Gossmann T.I."/>
            <person name="Heuerta-Cepas J."/>
            <person name="Hercog R."/>
            <person name="Luetge M."/>
            <person name="Bahram M."/>
            <person name="Pryszlak A."/>
            <person name="Alves R.J."/>
            <person name="Waszak S.M."/>
            <person name="Zhu A."/>
            <person name="Ye L."/>
            <person name="Costea P.I."/>
            <person name="Aalvink S."/>
            <person name="Belzer C."/>
            <person name="Forslund S.K."/>
            <person name="Sunagawa S."/>
            <person name="Hentschel U."/>
            <person name="Merten C."/>
            <person name="Patil K.R."/>
            <person name="Benes V."/>
            <person name="Bork P."/>
        </authorList>
    </citation>
    <scope>NUCLEOTIDE SEQUENCE [LARGE SCALE GENOMIC DNA]</scope>
    <source>
        <strain evidence="2 3">HDS1380</strain>
    </source>
</reference>
<accession>A0A4Q2KE76</accession>
<organism evidence="2 3">
    <name type="scientific">Candidatus Borkfalkia ceftriaxoniphila</name>
    <dbReference type="NCBI Taxonomy" id="2508949"/>
    <lineage>
        <taxon>Bacteria</taxon>
        <taxon>Bacillati</taxon>
        <taxon>Bacillota</taxon>
        <taxon>Clostridia</taxon>
        <taxon>Christensenellales</taxon>
        <taxon>Christensenellaceae</taxon>
        <taxon>Candidatus Borkfalkia</taxon>
    </lineage>
</organism>
<feature type="signal peptide" evidence="1">
    <location>
        <begin position="1"/>
        <end position="20"/>
    </location>
</feature>
<gene>
    <name evidence="2" type="ORF">ESZ91_03715</name>
</gene>